<dbReference type="OrthoDB" id="5413703at2759"/>
<feature type="compositionally biased region" description="Polar residues" evidence="1">
    <location>
        <begin position="514"/>
        <end position="523"/>
    </location>
</feature>
<protein>
    <recommendedName>
        <fullName evidence="2">DUF7514 domain-containing protein</fullName>
    </recommendedName>
</protein>
<feature type="compositionally biased region" description="Polar residues" evidence="1">
    <location>
        <begin position="29"/>
        <end position="39"/>
    </location>
</feature>
<feature type="compositionally biased region" description="Polar residues" evidence="1">
    <location>
        <begin position="187"/>
        <end position="204"/>
    </location>
</feature>
<gene>
    <name evidence="3" type="ORF">FLONG3_5482</name>
</gene>
<feature type="region of interest" description="Disordered" evidence="1">
    <location>
        <begin position="16"/>
        <end position="69"/>
    </location>
</feature>
<dbReference type="Pfam" id="PF24355">
    <property type="entry name" value="DUF7514"/>
    <property type="match status" value="1"/>
</dbReference>
<name>A0A395SUC7_9HYPO</name>
<dbReference type="PANTHER" id="PTHR39611">
    <property type="entry name" value="HYDROXYPROLINE-RICH GLYCOPROTEIN DZ-HRGP-RELATED"/>
    <property type="match status" value="1"/>
</dbReference>
<reference evidence="3 4" key="1">
    <citation type="journal article" date="2018" name="PLoS Pathog.">
        <title>Evolution of structural diversity of trichothecenes, a family of toxins produced by plant pathogenic and entomopathogenic fungi.</title>
        <authorList>
            <person name="Proctor R.H."/>
            <person name="McCormick S.P."/>
            <person name="Kim H.S."/>
            <person name="Cardoza R.E."/>
            <person name="Stanley A.M."/>
            <person name="Lindo L."/>
            <person name="Kelly A."/>
            <person name="Brown D.W."/>
            <person name="Lee T."/>
            <person name="Vaughan M.M."/>
            <person name="Alexander N.J."/>
            <person name="Busman M."/>
            <person name="Gutierrez S."/>
        </authorList>
    </citation>
    <scope>NUCLEOTIDE SEQUENCE [LARGE SCALE GENOMIC DNA]</scope>
    <source>
        <strain evidence="3 4">NRRL 20695</strain>
    </source>
</reference>
<organism evidence="3 4">
    <name type="scientific">Fusarium longipes</name>
    <dbReference type="NCBI Taxonomy" id="694270"/>
    <lineage>
        <taxon>Eukaryota</taxon>
        <taxon>Fungi</taxon>
        <taxon>Dikarya</taxon>
        <taxon>Ascomycota</taxon>
        <taxon>Pezizomycotina</taxon>
        <taxon>Sordariomycetes</taxon>
        <taxon>Hypocreomycetidae</taxon>
        <taxon>Hypocreales</taxon>
        <taxon>Nectriaceae</taxon>
        <taxon>Fusarium</taxon>
    </lineage>
</organism>
<feature type="domain" description="DUF7514" evidence="2">
    <location>
        <begin position="260"/>
        <end position="427"/>
    </location>
</feature>
<evidence type="ECO:0000256" key="1">
    <source>
        <dbReference type="SAM" id="MobiDB-lite"/>
    </source>
</evidence>
<dbReference type="InterPro" id="IPR055936">
    <property type="entry name" value="DUF7514"/>
</dbReference>
<evidence type="ECO:0000313" key="4">
    <source>
        <dbReference type="Proteomes" id="UP000266234"/>
    </source>
</evidence>
<dbReference type="STRING" id="694270.A0A395SUC7"/>
<feature type="compositionally biased region" description="Low complexity" evidence="1">
    <location>
        <begin position="236"/>
        <end position="246"/>
    </location>
</feature>
<evidence type="ECO:0000313" key="3">
    <source>
        <dbReference type="EMBL" id="RGP76091.1"/>
    </source>
</evidence>
<dbReference type="Proteomes" id="UP000266234">
    <property type="component" value="Unassembled WGS sequence"/>
</dbReference>
<feature type="compositionally biased region" description="Basic and acidic residues" evidence="1">
    <location>
        <begin position="570"/>
        <end position="586"/>
    </location>
</feature>
<evidence type="ECO:0000259" key="2">
    <source>
        <dbReference type="Pfam" id="PF24355"/>
    </source>
</evidence>
<keyword evidence="4" id="KW-1185">Reference proteome</keyword>
<feature type="compositionally biased region" description="Low complexity" evidence="1">
    <location>
        <begin position="47"/>
        <end position="56"/>
    </location>
</feature>
<dbReference type="EMBL" id="PXOG01000118">
    <property type="protein sequence ID" value="RGP76091.1"/>
    <property type="molecule type" value="Genomic_DNA"/>
</dbReference>
<feature type="compositionally biased region" description="Low complexity" evidence="1">
    <location>
        <begin position="159"/>
        <end position="186"/>
    </location>
</feature>
<feature type="compositionally biased region" description="Basic and acidic residues" evidence="1">
    <location>
        <begin position="442"/>
        <end position="487"/>
    </location>
</feature>
<dbReference type="AlphaFoldDB" id="A0A395SUC7"/>
<feature type="region of interest" description="Disordered" evidence="1">
    <location>
        <begin position="100"/>
        <end position="251"/>
    </location>
</feature>
<comment type="caution">
    <text evidence="3">The sequence shown here is derived from an EMBL/GenBank/DDBJ whole genome shotgun (WGS) entry which is preliminary data.</text>
</comment>
<sequence>MLAEPSPSPIAALAMNGGTPVGRVHKAETSNIQIPQNKTVTKDDESIASGSTSSTDSHMKKRLSADMSKEQVEDLVMKLTIGEMKSKWFDEIFEKVKSELVEEHSPANSTPSSSEPSSPKSNPVNPTPSQQSTPQEPVRENERKPKQSTSPVESKSRSNETMSSSRSSLNATSSPSTSFVSDSTSSNHQQPSRPKSAPLQTSPPASKARPSVRFSNSPIILNEDPEPRHTVPPRPASRSAIPSESSKQGPTLSAVDLKWGRLFDDRGDPTPRLGQVLRGIANYLIVEYSPRNSLVVTPEKLKAFYHEYKLDAETFPFQQIFDCRPHGALDNLETLYQHLRCENHLVQRRPGGMPHIPSLTPAGFERWMACQIQAFPDQEAKRLNHIIADLPIIADGAFEDGKPERLPKQLSRYLLPAARHRETYDIVVDAITGWIKHTEENEADVRRTSSEDVYKSTSKDDKAGRYRPDDYRDRDTKYRRGSKDNHKPPLSRSDPSHRFVPRASSDNIVRPSKESSPMPTGSSHRARSPVSNRYRHSNPTVDAGASTADNYDLPSPGHRNSYPSGGSSRRGRDKEYRYSSGRDSKPPVEAIPRTVPRRDADRRSSLIFEETGKDPNGMTYDEYLRLNPRPMRNAVVDDGGHYRNPYSSGSDERAR</sequence>
<dbReference type="PANTHER" id="PTHR39611:SF1">
    <property type="entry name" value="HYDROXYPROLINE-RICH GLYCOPROTEIN DZ-HRGP"/>
    <property type="match status" value="1"/>
</dbReference>
<proteinExistence type="predicted"/>
<accession>A0A395SUC7</accession>
<feature type="compositionally biased region" description="Low complexity" evidence="1">
    <location>
        <begin position="106"/>
        <end position="135"/>
    </location>
</feature>
<feature type="region of interest" description="Disordered" evidence="1">
    <location>
        <begin position="442"/>
        <end position="655"/>
    </location>
</feature>